<dbReference type="EMBL" id="JBHRTF010000001">
    <property type="protein sequence ID" value="MFC3113930.1"/>
    <property type="molecule type" value="Genomic_DNA"/>
</dbReference>
<reference evidence="2" key="1">
    <citation type="journal article" date="2019" name="Int. J. Syst. Evol. Microbiol.">
        <title>The Global Catalogue of Microorganisms (GCM) 10K type strain sequencing project: providing services to taxonomists for standard genome sequencing and annotation.</title>
        <authorList>
            <consortium name="The Broad Institute Genomics Platform"/>
            <consortium name="The Broad Institute Genome Sequencing Center for Infectious Disease"/>
            <person name="Wu L."/>
            <person name="Ma J."/>
        </authorList>
    </citation>
    <scope>NUCLEOTIDE SEQUENCE [LARGE SCALE GENOMIC DNA]</scope>
    <source>
        <strain evidence="2">KCTC 52237</strain>
    </source>
</reference>
<organism evidence="1 2">
    <name type="scientific">Cellvibrio fontiphilus</name>
    <dbReference type="NCBI Taxonomy" id="1815559"/>
    <lineage>
        <taxon>Bacteria</taxon>
        <taxon>Pseudomonadati</taxon>
        <taxon>Pseudomonadota</taxon>
        <taxon>Gammaproteobacteria</taxon>
        <taxon>Cellvibrionales</taxon>
        <taxon>Cellvibrionaceae</taxon>
        <taxon>Cellvibrio</taxon>
    </lineage>
</organism>
<evidence type="ECO:0008006" key="3">
    <source>
        <dbReference type="Google" id="ProtNLM"/>
    </source>
</evidence>
<dbReference type="InterPro" id="IPR036680">
    <property type="entry name" value="SPOR-like_sf"/>
</dbReference>
<proteinExistence type="predicted"/>
<evidence type="ECO:0000313" key="1">
    <source>
        <dbReference type="EMBL" id="MFC3113930.1"/>
    </source>
</evidence>
<sequence>MRSIFFLILASNIIFFAQQYFFSVDLHEDIKNKGEAVDSDYRALHLLSEKPDVVLNKKTTVQNHVVADDEIEKATRKTELCSIIGPYDQLLQAEYAVEHLSALGVKAHIAPLEIKEGDLFWVYLNPEVSEREALNRLYELQGKQIESHVISKGELMNGISLGRFSLYEDAETHAKHIKSIGYDAQIKIMPRMIQETWVVLSADSAEKIDGSVWAMLVEKQKGLERRKNYCFGVASQ</sequence>
<evidence type="ECO:0000313" key="2">
    <source>
        <dbReference type="Proteomes" id="UP001595555"/>
    </source>
</evidence>
<name>A0ABV7FBL2_9GAMM</name>
<gene>
    <name evidence="1" type="ORF">ACFODX_00045</name>
</gene>
<dbReference type="RefSeq" id="WP_378114808.1">
    <property type="nucleotide sequence ID" value="NZ_JBHRTF010000001.1"/>
</dbReference>
<dbReference type="SUPFAM" id="SSF110997">
    <property type="entry name" value="Sporulation related repeat"/>
    <property type="match status" value="1"/>
</dbReference>
<comment type="caution">
    <text evidence="1">The sequence shown here is derived from an EMBL/GenBank/DDBJ whole genome shotgun (WGS) entry which is preliminary data.</text>
</comment>
<accession>A0ABV7FBL2</accession>
<protein>
    <recommendedName>
        <fullName evidence="3">SPOR domain-containing protein</fullName>
    </recommendedName>
</protein>
<keyword evidence="2" id="KW-1185">Reference proteome</keyword>
<dbReference type="Proteomes" id="UP001595555">
    <property type="component" value="Unassembled WGS sequence"/>
</dbReference>